<gene>
    <name evidence="1" type="ORF">J5X90_00975</name>
</gene>
<dbReference type="PANTHER" id="PTHR43224">
    <property type="entry name" value="AMIDINOTRANSFERASE"/>
    <property type="match status" value="1"/>
</dbReference>
<dbReference type="SUPFAM" id="SSF55909">
    <property type="entry name" value="Pentein"/>
    <property type="match status" value="1"/>
</dbReference>
<dbReference type="Proteomes" id="UP000665025">
    <property type="component" value="Chromosome 1"/>
</dbReference>
<accession>A0ABX7V478</accession>
<dbReference type="NCBIfam" id="NF046062">
    <property type="entry name" value="citrull_CtlX"/>
    <property type="match status" value="1"/>
</dbReference>
<dbReference type="Pfam" id="PF19420">
    <property type="entry name" value="DDAH_eukar"/>
    <property type="match status" value="1"/>
</dbReference>
<dbReference type="PANTHER" id="PTHR43224:SF1">
    <property type="entry name" value="AMIDINOTRANSFERASE"/>
    <property type="match status" value="1"/>
</dbReference>
<name>A0ABX7V478_9GAMM</name>
<evidence type="ECO:0000313" key="2">
    <source>
        <dbReference type="Proteomes" id="UP000665025"/>
    </source>
</evidence>
<dbReference type="PIRSF" id="PIRSF028188">
    <property type="entry name" value="Amdntrnsf_FN0238"/>
    <property type="match status" value="1"/>
</dbReference>
<protein>
    <submittedName>
        <fullName evidence="1">Amidinotransferase</fullName>
    </submittedName>
</protein>
<organism evidence="1 2">
    <name type="scientific">Pseudoalteromonas viridis</name>
    <dbReference type="NCBI Taxonomy" id="339617"/>
    <lineage>
        <taxon>Bacteria</taxon>
        <taxon>Pseudomonadati</taxon>
        <taxon>Pseudomonadota</taxon>
        <taxon>Gammaproteobacteria</taxon>
        <taxon>Alteromonadales</taxon>
        <taxon>Pseudoalteromonadaceae</taxon>
        <taxon>Pseudoalteromonas</taxon>
    </lineage>
</organism>
<dbReference type="InterPro" id="IPR014541">
    <property type="entry name" value="Amdntrnsf_FN0238"/>
</dbReference>
<keyword evidence="2" id="KW-1185">Reference proteome</keyword>
<dbReference type="Gene3D" id="3.75.10.10">
    <property type="entry name" value="L-arginine/glycine Amidinotransferase, Chain A"/>
    <property type="match status" value="1"/>
</dbReference>
<dbReference type="RefSeq" id="WP_209052477.1">
    <property type="nucleotide sequence ID" value="NZ_CP072425.1"/>
</dbReference>
<dbReference type="EMBL" id="CP072425">
    <property type="protein sequence ID" value="QTL35664.1"/>
    <property type="molecule type" value="Genomic_DNA"/>
</dbReference>
<evidence type="ECO:0000313" key="1">
    <source>
        <dbReference type="EMBL" id="QTL35664.1"/>
    </source>
</evidence>
<proteinExistence type="predicted"/>
<sequence length="304" mass="33836">MFPQAPSAVVMIRPHHFLPNEETRADNSFQSQAQQFDGGVSQLAYEQVTRAAEQLEQAGVQVHLFEDLGTDTPDSVFPNNWFSTHAGGQIAIYPMYAKNRRRERRTDIIELLKREYRVQDVIDYSGLEYDNLFLEGTGAMVLDHIERVAYTARSKRTDSHVLERFCSHFNFEPMVFEALSEGGVPVYHTNVLLCVGSDYALGGFDMIVDPERRAEIKHRLQLAGKKLIALSEAQINAFCGNALELSASEGRVLALSQTAYDALTAEQIAVLESCVTLLPLEVSAIELAGGSVRCMLAGVHLSRR</sequence>
<reference evidence="1 2" key="1">
    <citation type="submission" date="2021-03" db="EMBL/GenBank/DDBJ databases">
        <title>Complete Genome of Pseudoalteromonas viridis Strain BBR56, a new biocontrol bacterial candidate.</title>
        <authorList>
            <person name="Handayani D.P."/>
            <person name="Isnansetyo A."/>
            <person name="Istiqomah I."/>
            <person name="Jumina J."/>
        </authorList>
    </citation>
    <scope>NUCLEOTIDE SEQUENCE [LARGE SCALE GENOMIC DNA]</scope>
    <source>
        <strain evidence="1 2">BBR56</strain>
    </source>
</reference>